<accession>M4DG80</accession>
<dbReference type="Gramene" id="A10p05530.2_BraZ1">
    <property type="protein sequence ID" value="A10p05530.2_BraZ1.CDS.1"/>
    <property type="gene ID" value="A10g05530.2_BraZ1"/>
</dbReference>
<reference evidence="6" key="2">
    <citation type="journal article" date="2018" name="Hortic Res">
        <title>Improved Brassica rapa reference genome by single-molecule sequencing and chromosome conformation capture technologies.</title>
        <authorList>
            <person name="Zhang L."/>
            <person name="Cai X."/>
            <person name="Wu J."/>
            <person name="Liu M."/>
            <person name="Grob S."/>
            <person name="Cheng F."/>
            <person name="Liang J."/>
            <person name="Cai C."/>
            <person name="Liu Z."/>
            <person name="Liu B."/>
            <person name="Wang F."/>
            <person name="Li S."/>
            <person name="Liu F."/>
            <person name="Li X."/>
            <person name="Cheng L."/>
            <person name="Yang W."/>
            <person name="Li M.H."/>
            <person name="Grossniklaus U."/>
            <person name="Zheng H."/>
            <person name="Wang X."/>
        </authorList>
    </citation>
    <scope>NUCLEOTIDE SEQUENCE [LARGE SCALE GENOMIC DNA]</scope>
    <source>
        <strain evidence="6">cv. Chiifu-401-42</strain>
    </source>
</reference>
<gene>
    <name evidence="4" type="ORF">BRAA10T42779Z</name>
    <name evidence="2" type="ORF">BRAPAZ1V2_A10P05530.2</name>
    <name evidence="3" type="ORF">BRARA_J00445</name>
</gene>
<sequence length="87" mass="10185">MGVIKRWTSVKKKKQQKEEIEATAKETHTWRRLRGMFSSSPSFKWKRVEILHTEIVDGVVYNVMYVVEAVVLVSTLCFFYLCCGCHI</sequence>
<dbReference type="STRING" id="51351.M4DG80"/>
<reference evidence="6" key="1">
    <citation type="journal article" date="2011" name="Nat. Genet.">
        <title>The genome of the mesopolyploid crop species Brassica rapa.</title>
        <authorList>
            <consortium name="Brassica rapa Genome Sequencing Project Consortium"/>
            <person name="Wang X."/>
            <person name="Wang H."/>
            <person name="Wang J."/>
            <person name="Sun R."/>
            <person name="Wu J."/>
            <person name="Liu S."/>
            <person name="Bai Y."/>
            <person name="Mun J.H."/>
            <person name="Bancroft I."/>
            <person name="Cheng F."/>
            <person name="Huang S."/>
            <person name="Li X."/>
            <person name="Hua W."/>
            <person name="Wang J."/>
            <person name="Wang X."/>
            <person name="Freeling M."/>
            <person name="Pires J.C."/>
            <person name="Paterson A.H."/>
            <person name="Chalhoub B."/>
            <person name="Wang B."/>
            <person name="Hayward A."/>
            <person name="Sharpe A.G."/>
            <person name="Park B.S."/>
            <person name="Weisshaar B."/>
            <person name="Liu B."/>
            <person name="Li B."/>
            <person name="Liu B."/>
            <person name="Tong C."/>
            <person name="Song C."/>
            <person name="Duran C."/>
            <person name="Peng C."/>
            <person name="Geng C."/>
            <person name="Koh C."/>
            <person name="Lin C."/>
            <person name="Edwards D."/>
            <person name="Mu D."/>
            <person name="Shen D."/>
            <person name="Soumpourou E."/>
            <person name="Li F."/>
            <person name="Fraser F."/>
            <person name="Conant G."/>
            <person name="Lassalle G."/>
            <person name="King G.J."/>
            <person name="Bonnema G."/>
            <person name="Tang H."/>
            <person name="Wang H."/>
            <person name="Belcram H."/>
            <person name="Zhou H."/>
            <person name="Hirakawa H."/>
            <person name="Abe H."/>
            <person name="Guo H."/>
            <person name="Wang H."/>
            <person name="Jin H."/>
            <person name="Parkin I.A."/>
            <person name="Batley J."/>
            <person name="Kim J.S."/>
            <person name="Just J."/>
            <person name="Li J."/>
            <person name="Xu J."/>
            <person name="Deng J."/>
            <person name="Kim J.A."/>
            <person name="Li J."/>
            <person name="Yu J."/>
            <person name="Meng J."/>
            <person name="Wang J."/>
            <person name="Min J."/>
            <person name="Poulain J."/>
            <person name="Wang J."/>
            <person name="Hatakeyama K."/>
            <person name="Wu K."/>
            <person name="Wang L."/>
            <person name="Fang L."/>
            <person name="Trick M."/>
            <person name="Links M.G."/>
            <person name="Zhao M."/>
            <person name="Jin M."/>
            <person name="Ramchiary N."/>
            <person name="Drou N."/>
            <person name="Berkman P.J."/>
            <person name="Cai Q."/>
            <person name="Huang Q."/>
            <person name="Li R."/>
            <person name="Tabata S."/>
            <person name="Cheng S."/>
            <person name="Zhang S."/>
            <person name="Zhang S."/>
            <person name="Huang S."/>
            <person name="Sato S."/>
            <person name="Sun S."/>
            <person name="Kwon S.J."/>
            <person name="Choi S.R."/>
            <person name="Lee T.H."/>
            <person name="Fan W."/>
            <person name="Zhao X."/>
            <person name="Tan X."/>
            <person name="Xu X."/>
            <person name="Wang Y."/>
            <person name="Qiu Y."/>
            <person name="Yin Y."/>
            <person name="Li Y."/>
            <person name="Du Y."/>
            <person name="Liao Y."/>
            <person name="Lim Y."/>
            <person name="Narusaka Y."/>
            <person name="Wang Y."/>
            <person name="Wang Z."/>
            <person name="Li Z."/>
            <person name="Wang Z."/>
            <person name="Xiong Z."/>
            <person name="Zhang Z."/>
        </authorList>
    </citation>
    <scope>NUCLEOTIDE SEQUENCE [LARGE SCALE GENOMIC DNA]</scope>
    <source>
        <strain evidence="6">cv. Chiifu-401-42</strain>
    </source>
</reference>
<name>A0A397XI77_BRACM</name>
<evidence type="ECO:0000313" key="7">
    <source>
        <dbReference type="Proteomes" id="UP000264353"/>
    </source>
</evidence>
<evidence type="ECO:0000313" key="3">
    <source>
        <dbReference type="EMBL" id="RID40399.1"/>
    </source>
</evidence>
<proteinExistence type="predicted"/>
<keyword evidence="1" id="KW-0812">Transmembrane</keyword>
<protein>
    <recommendedName>
        <fullName evidence="9">Transmembrane protein</fullName>
    </recommendedName>
</protein>
<evidence type="ECO:0000313" key="2">
    <source>
        <dbReference type="EMBL" id="CAG7909307.1"/>
    </source>
</evidence>
<organism evidence="3 7">
    <name type="scientific">Brassica campestris</name>
    <name type="common">Field mustard</name>
    <dbReference type="NCBI Taxonomy" id="3711"/>
    <lineage>
        <taxon>Eukaryota</taxon>
        <taxon>Viridiplantae</taxon>
        <taxon>Streptophyta</taxon>
        <taxon>Embryophyta</taxon>
        <taxon>Tracheophyta</taxon>
        <taxon>Spermatophyta</taxon>
        <taxon>Magnoliopsida</taxon>
        <taxon>eudicotyledons</taxon>
        <taxon>Gunneridae</taxon>
        <taxon>Pentapetalae</taxon>
        <taxon>rosids</taxon>
        <taxon>malvids</taxon>
        <taxon>Brassicales</taxon>
        <taxon>Brassicaceae</taxon>
        <taxon>Brassiceae</taxon>
        <taxon>Brassica</taxon>
    </lineage>
</organism>
<reference evidence="2 8" key="4">
    <citation type="submission" date="2021-07" db="EMBL/GenBank/DDBJ databases">
        <authorList>
            <consortium name="Genoscope - CEA"/>
            <person name="William W."/>
        </authorList>
    </citation>
    <scope>NUCLEOTIDE SEQUENCE [LARGE SCALE GENOMIC DNA]</scope>
</reference>
<keyword evidence="1" id="KW-0472">Membrane</keyword>
<dbReference type="KEGG" id="brp:103844037"/>
<evidence type="ECO:0000256" key="1">
    <source>
        <dbReference type="SAM" id="Phobius"/>
    </source>
</evidence>
<dbReference type="EMBL" id="CM010637">
    <property type="protein sequence ID" value="RID40399.1"/>
    <property type="molecule type" value="Genomic_DNA"/>
</dbReference>
<dbReference type="Proteomes" id="UP000264353">
    <property type="component" value="Chromosome A10"/>
</dbReference>
<dbReference type="AlphaFoldDB" id="A0A397XI77"/>
<dbReference type="PANTHER" id="PTHR33726">
    <property type="entry name" value="TRANSMEMBRANE PROTEIN"/>
    <property type="match status" value="1"/>
</dbReference>
<keyword evidence="6" id="KW-1185">Reference proteome</keyword>
<accession>A0A397XI77</accession>
<feature type="transmembrane region" description="Helical" evidence="1">
    <location>
        <begin position="63"/>
        <end position="83"/>
    </location>
</feature>
<evidence type="ECO:0008006" key="9">
    <source>
        <dbReference type="Google" id="ProtNLM"/>
    </source>
</evidence>
<dbReference type="Proteomes" id="UP000694005">
    <property type="component" value="Chromosome A10"/>
</dbReference>
<evidence type="ECO:0000313" key="5">
    <source>
        <dbReference type="EnsemblPlants" id="Bra015503.1-P"/>
    </source>
</evidence>
<dbReference type="Gramene" id="Bra015503.1">
    <property type="protein sequence ID" value="Bra015503.1-P"/>
    <property type="gene ID" value="Bra015503"/>
</dbReference>
<dbReference type="Proteomes" id="UP000011750">
    <property type="component" value="Chromosome A10"/>
</dbReference>
<reference evidence="3 7" key="3">
    <citation type="submission" date="2018-06" db="EMBL/GenBank/DDBJ databases">
        <title>WGS assembly of Brassica rapa FPsc.</title>
        <authorList>
            <person name="Bowman J."/>
            <person name="Kohchi T."/>
            <person name="Yamato K."/>
            <person name="Jenkins J."/>
            <person name="Shu S."/>
            <person name="Ishizaki K."/>
            <person name="Yamaoka S."/>
            <person name="Nishihama R."/>
            <person name="Nakamura Y."/>
            <person name="Berger F."/>
            <person name="Adam C."/>
            <person name="Aki S."/>
            <person name="Althoff F."/>
            <person name="Araki T."/>
            <person name="Arteaga-Vazquez M."/>
            <person name="Balasubrmanian S."/>
            <person name="Bauer D."/>
            <person name="Boehm C."/>
            <person name="Briginshaw L."/>
            <person name="Caballero-Perez J."/>
            <person name="Catarino B."/>
            <person name="Chen F."/>
            <person name="Chiyoda S."/>
            <person name="Chovatia M."/>
            <person name="Davies K."/>
            <person name="Delmans M."/>
            <person name="Demura T."/>
            <person name="Dierschke T."/>
            <person name="Dolan L."/>
            <person name="Dorantes-Acosta A."/>
            <person name="Eklund D."/>
            <person name="Florent S."/>
            <person name="Flores-Sandoval E."/>
            <person name="Fujiyama A."/>
            <person name="Fukuzawa H."/>
            <person name="Galik B."/>
            <person name="Grimanelli D."/>
            <person name="Grimwood J."/>
            <person name="Grossniklaus U."/>
            <person name="Hamada T."/>
            <person name="Haseloff J."/>
            <person name="Hetherington A."/>
            <person name="Higo A."/>
            <person name="Hirakawa Y."/>
            <person name="Hundley H."/>
            <person name="Ikeda Y."/>
            <person name="Inoue K."/>
            <person name="Inoue S."/>
            <person name="Ishida S."/>
            <person name="Jia Q."/>
            <person name="Kakita M."/>
            <person name="Kanazawa T."/>
            <person name="Kawai Y."/>
            <person name="Kawashima T."/>
            <person name="Kennedy M."/>
            <person name="Kinose K."/>
            <person name="Kinoshita T."/>
            <person name="Kohara Y."/>
            <person name="Koide E."/>
            <person name="Komatsu K."/>
            <person name="Kopischke S."/>
            <person name="Kubo M."/>
            <person name="Kyozuka J."/>
            <person name="Lagercrantz U."/>
            <person name="Lin S."/>
            <person name="Lindquist E."/>
            <person name="Lipzen A."/>
            <person name="Lu C."/>
            <person name="Luna E."/>
            <person name="Martienssen R."/>
            <person name="Minamino N."/>
            <person name="Mizutani M."/>
            <person name="Mizutani M."/>
            <person name="Mochizuki N."/>
            <person name="Monte I."/>
            <person name="Mosher R."/>
            <person name="Nagasaki H."/>
            <person name="Nakagami H."/>
            <person name="Naramoto S."/>
            <person name="Nishitani K."/>
            <person name="Ohtani M."/>
            <person name="Okamoto T."/>
            <person name="Okumura M."/>
            <person name="Phillips J."/>
            <person name="Pollak B."/>
            <person name="Reinders A."/>
            <person name="Roevekamp M."/>
            <person name="Sano R."/>
            <person name="Sawa S."/>
            <person name="Schmid M."/>
            <person name="Shirakawa M."/>
            <person name="Solano R."/>
            <person name="Spunde A."/>
            <person name="Suetsugu N."/>
            <person name="Sugano S."/>
            <person name="Sugiyama A."/>
            <person name="Sun R."/>
            <person name="Suzuki Y."/>
            <person name="Takenaka M."/>
            <person name="Takezawa D."/>
            <person name="Tomogane H."/>
            <person name="Tsuzuki M."/>
            <person name="Ueda T."/>
            <person name="Umeda M."/>
            <person name="Ward J."/>
            <person name="Watanabe Y."/>
            <person name="Yazaki K."/>
            <person name="Yokoyama R."/>
            <person name="Yoshitake Y."/>
            <person name="Yotsui I."/>
            <person name="Zachgo S."/>
            <person name="Schmutz J."/>
        </authorList>
    </citation>
    <scope>NUCLEOTIDE SEQUENCE [LARGE SCALE GENOMIC DNA]</scope>
    <source>
        <strain evidence="7">cv. B-3</strain>
    </source>
</reference>
<keyword evidence="1" id="KW-1133">Transmembrane helix</keyword>
<dbReference type="OMA" id="VVYKVMY"/>
<dbReference type="EMBL" id="LR031577">
    <property type="protein sequence ID" value="VDD17066.1"/>
    <property type="molecule type" value="Genomic_DNA"/>
</dbReference>
<evidence type="ECO:0000313" key="4">
    <source>
        <dbReference type="EMBL" id="VDD17066.1"/>
    </source>
</evidence>
<dbReference type="EMBL" id="LS974626">
    <property type="protein sequence ID" value="CAG7909307.1"/>
    <property type="molecule type" value="Genomic_DNA"/>
</dbReference>
<evidence type="ECO:0000313" key="8">
    <source>
        <dbReference type="Proteomes" id="UP000694005"/>
    </source>
</evidence>
<evidence type="ECO:0000313" key="6">
    <source>
        <dbReference type="Proteomes" id="UP000011750"/>
    </source>
</evidence>
<reference evidence="5" key="5">
    <citation type="submission" date="2023-03" db="UniProtKB">
        <authorList>
            <consortium name="EnsemblPlants"/>
        </authorList>
    </citation>
    <scope>IDENTIFICATION</scope>
    <source>
        <strain evidence="5">cv. Chiifu-401-42</strain>
    </source>
</reference>
<dbReference type="PANTHER" id="PTHR33726:SF8">
    <property type="entry name" value="TRANSMEMBRANE PROTEIN"/>
    <property type="match status" value="1"/>
</dbReference>
<dbReference type="eggNOG" id="ENOG502SCF6">
    <property type="taxonomic scope" value="Eukaryota"/>
</dbReference>
<dbReference type="EnsemblPlants" id="Bra015503.1">
    <property type="protein sequence ID" value="Bra015503.1-P"/>
    <property type="gene ID" value="Bra015503"/>
</dbReference>
<dbReference type="HOGENOM" id="CLU_174351_0_0_1"/>